<feature type="coiled-coil region" evidence="1">
    <location>
        <begin position="352"/>
        <end position="400"/>
    </location>
</feature>
<dbReference type="AlphaFoldDB" id="A0A0K9P928"/>
<dbReference type="STRING" id="29655.A0A0K9P928"/>
<accession>A0A0K9P928</accession>
<reference evidence="4" key="1">
    <citation type="journal article" date="2016" name="Nature">
        <title>The genome of the seagrass Zostera marina reveals angiosperm adaptation to the sea.</title>
        <authorList>
            <person name="Olsen J.L."/>
            <person name="Rouze P."/>
            <person name="Verhelst B."/>
            <person name="Lin Y.-C."/>
            <person name="Bayer T."/>
            <person name="Collen J."/>
            <person name="Dattolo E."/>
            <person name="De Paoli E."/>
            <person name="Dittami S."/>
            <person name="Maumus F."/>
            <person name="Michel G."/>
            <person name="Kersting A."/>
            <person name="Lauritano C."/>
            <person name="Lohaus R."/>
            <person name="Toepel M."/>
            <person name="Tonon T."/>
            <person name="Vanneste K."/>
            <person name="Amirebrahimi M."/>
            <person name="Brakel J."/>
            <person name="Bostroem C."/>
            <person name="Chovatia M."/>
            <person name="Grimwood J."/>
            <person name="Jenkins J.W."/>
            <person name="Jueterbock A."/>
            <person name="Mraz A."/>
            <person name="Stam W.T."/>
            <person name="Tice H."/>
            <person name="Bornberg-Bauer E."/>
            <person name="Green P.J."/>
            <person name="Pearson G.A."/>
            <person name="Procaccini G."/>
            <person name="Duarte C.M."/>
            <person name="Schmutz J."/>
            <person name="Reusch T.B.H."/>
            <person name="Van de Peer Y."/>
        </authorList>
    </citation>
    <scope>NUCLEOTIDE SEQUENCE [LARGE SCALE GENOMIC DNA]</scope>
    <source>
        <strain evidence="4">cv. Finnish</strain>
    </source>
</reference>
<organism evidence="3 4">
    <name type="scientific">Zostera marina</name>
    <name type="common">Eelgrass</name>
    <dbReference type="NCBI Taxonomy" id="29655"/>
    <lineage>
        <taxon>Eukaryota</taxon>
        <taxon>Viridiplantae</taxon>
        <taxon>Streptophyta</taxon>
        <taxon>Embryophyta</taxon>
        <taxon>Tracheophyta</taxon>
        <taxon>Spermatophyta</taxon>
        <taxon>Magnoliopsida</taxon>
        <taxon>Liliopsida</taxon>
        <taxon>Zosteraceae</taxon>
        <taxon>Zostera</taxon>
    </lineage>
</organism>
<feature type="compositionally biased region" description="Polar residues" evidence="2">
    <location>
        <begin position="596"/>
        <end position="608"/>
    </location>
</feature>
<proteinExistence type="predicted"/>
<dbReference type="PANTHER" id="PTHR34121">
    <property type="entry name" value="MYOSIN-11"/>
    <property type="match status" value="1"/>
</dbReference>
<comment type="caution">
    <text evidence="3">The sequence shown here is derived from an EMBL/GenBank/DDBJ whole genome shotgun (WGS) entry which is preliminary data.</text>
</comment>
<evidence type="ECO:0000313" key="4">
    <source>
        <dbReference type="Proteomes" id="UP000036987"/>
    </source>
</evidence>
<sequence length="674" mass="76381">MSWLRSAVSKAVEVGGRNNITRTVKSYADTVVLHAGQAVSEGAKIIQERMGPRNFKSFKQTVKRLEEVAVSCNGLERTQLLKRWLFALKEIERVGDSLDERNLEQGQNLPSDDSNPSSKSVPMVLYFDSDMEGEPMNFRDVFLHSQALECIILSMILDPPTNDEVSLLLEIFRYSITGGKEVHYAIISSIQDLSKVFSNYEDEVLVKRDELLQFAQSAITGLKLNVDVARIDAEASTLCQKVDELGALQYLKSDNVDNAPLKTTPSLEALIESLADIRVCSKLEALLLKKKSINTGDSQDIHSQKVDKLKILSESLASYSMKAEKRISDHRQQKEEALNFRLVKTKEVSDADKELSAEIAGLEKQRDDLEAELKKVNISLSAANSRLKKSMEEREQFDEASNRMVKHFIAKENDLSRSMVSCKVESDVVRTWINFLEDTRLLQSTYSEQTEKQTNDDLEKYGNSFVKLVSHHLLPCKEVLTVSISRIRNIVENMRELSGRSEITASTDALPTESNPHLYIEEEYLKVETKIITTFSLVGNMKKLFCLEKRNAYRGDHSNIDKLFEDIEKMREEFESIERPTLSLETPPQREIPPTQKFQPTVKTNQPWKSEGAKSPKLESKKAVSTSHEQLDHEAELALLESEIGEVGEDYSTEIGGWEFDELEQELKKSGDLK</sequence>
<dbReference type="OrthoDB" id="2019255at2759"/>
<keyword evidence="1" id="KW-0175">Coiled coil</keyword>
<dbReference type="EMBL" id="LFYR01001115">
    <property type="protein sequence ID" value="KMZ64655.1"/>
    <property type="molecule type" value="Genomic_DNA"/>
</dbReference>
<protein>
    <submittedName>
        <fullName evidence="3">Uncharacterized protein</fullName>
    </submittedName>
</protein>
<keyword evidence="4" id="KW-1185">Reference proteome</keyword>
<feature type="compositionally biased region" description="Basic and acidic residues" evidence="2">
    <location>
        <begin position="611"/>
        <end position="622"/>
    </location>
</feature>
<evidence type="ECO:0000313" key="3">
    <source>
        <dbReference type="EMBL" id="KMZ64655.1"/>
    </source>
</evidence>
<dbReference type="Proteomes" id="UP000036987">
    <property type="component" value="Unassembled WGS sequence"/>
</dbReference>
<evidence type="ECO:0000256" key="2">
    <source>
        <dbReference type="SAM" id="MobiDB-lite"/>
    </source>
</evidence>
<evidence type="ECO:0000256" key="1">
    <source>
        <dbReference type="SAM" id="Coils"/>
    </source>
</evidence>
<dbReference type="OMA" id="LSTWINF"/>
<dbReference type="PANTHER" id="PTHR34121:SF1">
    <property type="entry name" value="FILAMIN-A-INTERACTING PROTEIN 1"/>
    <property type="match status" value="1"/>
</dbReference>
<feature type="region of interest" description="Disordered" evidence="2">
    <location>
        <begin position="585"/>
        <end position="630"/>
    </location>
</feature>
<name>A0A0K9P928_ZOSMR</name>
<gene>
    <name evidence="3" type="ORF">ZOSMA_356G00150</name>
</gene>